<evidence type="ECO:0000256" key="5">
    <source>
        <dbReference type="SAM" id="MobiDB-lite"/>
    </source>
</evidence>
<dbReference type="PANTHER" id="PTHR45766:SF6">
    <property type="entry name" value="SWI_SNF-RELATED MATRIX-ASSOCIATED ACTIN-DEPENDENT REGULATOR OF CHROMATIN SUBFAMILY A-LIKE PROTEIN 1"/>
    <property type="match status" value="1"/>
</dbReference>
<keyword evidence="9" id="KW-1185">Reference proteome</keyword>
<keyword evidence="3 8" id="KW-0347">Helicase</keyword>
<dbReference type="Pfam" id="PF00176">
    <property type="entry name" value="SNF2-rel_dom"/>
    <property type="match status" value="1"/>
</dbReference>
<dbReference type="Gene3D" id="3.40.50.300">
    <property type="entry name" value="P-loop containing nucleotide triphosphate hydrolases"/>
    <property type="match status" value="1"/>
</dbReference>
<dbReference type="SUPFAM" id="SSF52540">
    <property type="entry name" value="P-loop containing nucleoside triphosphate hydrolases"/>
    <property type="match status" value="2"/>
</dbReference>
<dbReference type="PROSITE" id="PS51194">
    <property type="entry name" value="HELICASE_CTER"/>
    <property type="match status" value="1"/>
</dbReference>
<dbReference type="Proteomes" id="UP001501746">
    <property type="component" value="Unassembled WGS sequence"/>
</dbReference>
<dbReference type="CDD" id="cd18793">
    <property type="entry name" value="SF2_C_SNF"/>
    <property type="match status" value="1"/>
</dbReference>
<gene>
    <name evidence="8" type="ORF">GCM10009750_12640</name>
</gene>
<dbReference type="InterPro" id="IPR038718">
    <property type="entry name" value="SNF2-like_sf"/>
</dbReference>
<evidence type="ECO:0000256" key="1">
    <source>
        <dbReference type="ARBA" id="ARBA00022741"/>
    </source>
</evidence>
<dbReference type="PANTHER" id="PTHR45766">
    <property type="entry name" value="DNA ANNEALING HELICASE AND ENDONUCLEASE ZRANB3 FAMILY MEMBER"/>
    <property type="match status" value="1"/>
</dbReference>
<dbReference type="InterPro" id="IPR027417">
    <property type="entry name" value="P-loop_NTPase"/>
</dbReference>
<keyword evidence="4" id="KW-0067">ATP-binding</keyword>
<name>A0ABN2MLQ8_9MICO</name>
<dbReference type="GO" id="GO:0004386">
    <property type="term" value="F:helicase activity"/>
    <property type="evidence" value="ECO:0007669"/>
    <property type="project" value="UniProtKB-KW"/>
</dbReference>
<evidence type="ECO:0000256" key="4">
    <source>
        <dbReference type="ARBA" id="ARBA00022840"/>
    </source>
</evidence>
<keyword evidence="1" id="KW-0547">Nucleotide-binding</keyword>
<keyword evidence="2" id="KW-0378">Hydrolase</keyword>
<dbReference type="SMART" id="SM00490">
    <property type="entry name" value="HELICc"/>
    <property type="match status" value="1"/>
</dbReference>
<protein>
    <submittedName>
        <fullName evidence="8">DEAD/DEAH box helicase</fullName>
    </submittedName>
</protein>
<evidence type="ECO:0000313" key="9">
    <source>
        <dbReference type="Proteomes" id="UP001501746"/>
    </source>
</evidence>
<dbReference type="InterPro" id="IPR000330">
    <property type="entry name" value="SNF2_N"/>
</dbReference>
<feature type="domain" description="Helicase C-terminal" evidence="7">
    <location>
        <begin position="434"/>
        <end position="605"/>
    </location>
</feature>
<dbReference type="InterPro" id="IPR057342">
    <property type="entry name" value="DEXDc_RapA"/>
</dbReference>
<dbReference type="InterPro" id="IPR014001">
    <property type="entry name" value="Helicase_ATP-bd"/>
</dbReference>
<dbReference type="PROSITE" id="PS51192">
    <property type="entry name" value="HELICASE_ATP_BIND_1"/>
    <property type="match status" value="1"/>
</dbReference>
<evidence type="ECO:0000256" key="2">
    <source>
        <dbReference type="ARBA" id="ARBA00022801"/>
    </source>
</evidence>
<feature type="domain" description="Helicase ATP-binding" evidence="6">
    <location>
        <begin position="127"/>
        <end position="295"/>
    </location>
</feature>
<evidence type="ECO:0000256" key="3">
    <source>
        <dbReference type="ARBA" id="ARBA00022806"/>
    </source>
</evidence>
<dbReference type="InterPro" id="IPR001650">
    <property type="entry name" value="Helicase_C-like"/>
</dbReference>
<evidence type="ECO:0000313" key="8">
    <source>
        <dbReference type="EMBL" id="GAA1830288.1"/>
    </source>
</evidence>
<evidence type="ECO:0000259" key="6">
    <source>
        <dbReference type="PROSITE" id="PS51192"/>
    </source>
</evidence>
<dbReference type="RefSeq" id="WP_212275545.1">
    <property type="nucleotide sequence ID" value="NZ_BAAANK010000003.1"/>
</dbReference>
<comment type="caution">
    <text evidence="8">The sequence shown here is derived from an EMBL/GenBank/DDBJ whole genome shotgun (WGS) entry which is preliminary data.</text>
</comment>
<dbReference type="InterPro" id="IPR049730">
    <property type="entry name" value="SNF2/RAD54-like_C"/>
</dbReference>
<proteinExistence type="predicted"/>
<dbReference type="Pfam" id="PF00271">
    <property type="entry name" value="Helicase_C"/>
    <property type="match status" value="1"/>
</dbReference>
<feature type="region of interest" description="Disordered" evidence="5">
    <location>
        <begin position="651"/>
        <end position="670"/>
    </location>
</feature>
<reference evidence="8 9" key="1">
    <citation type="journal article" date="2019" name="Int. J. Syst. Evol. Microbiol.">
        <title>The Global Catalogue of Microorganisms (GCM) 10K type strain sequencing project: providing services to taxonomists for standard genome sequencing and annotation.</title>
        <authorList>
            <consortium name="The Broad Institute Genomics Platform"/>
            <consortium name="The Broad Institute Genome Sequencing Center for Infectious Disease"/>
            <person name="Wu L."/>
            <person name="Ma J."/>
        </authorList>
    </citation>
    <scope>NUCLEOTIDE SEQUENCE [LARGE SCALE GENOMIC DNA]</scope>
    <source>
        <strain evidence="8 9">JCM 14323</strain>
    </source>
</reference>
<dbReference type="EMBL" id="BAAANK010000003">
    <property type="protein sequence ID" value="GAA1830288.1"/>
    <property type="molecule type" value="Genomic_DNA"/>
</dbReference>
<dbReference type="Gene3D" id="3.40.50.10810">
    <property type="entry name" value="Tandem AAA-ATPase domain"/>
    <property type="match status" value="1"/>
</dbReference>
<organism evidence="8 9">
    <name type="scientific">Agromyces salentinus</name>
    <dbReference type="NCBI Taxonomy" id="269421"/>
    <lineage>
        <taxon>Bacteria</taxon>
        <taxon>Bacillati</taxon>
        <taxon>Actinomycetota</taxon>
        <taxon>Actinomycetes</taxon>
        <taxon>Micrococcales</taxon>
        <taxon>Microbacteriaceae</taxon>
        <taxon>Agromyces</taxon>
    </lineage>
</organism>
<dbReference type="CDD" id="cd18011">
    <property type="entry name" value="DEXDc_RapA"/>
    <property type="match status" value="1"/>
</dbReference>
<accession>A0ABN2MLQ8</accession>
<sequence>MPTELAQVERTLNVAPGSLVTVRDADWVVTSATQTQDGMLIRVQGLSELVRDTTASFYEHLDDIRVLDPAQAKLKADASPGYRQAKLWLEATLRKTPVPLSEPGLTVSTRMLSDPLGYQQSAVRQALDPANLRPRILIADAVGLGKTIEIGMILAELTRRGRGDRILIVTPKHVLEQMQYEMWTRFALPFVRLDSVGIQRVRQKLPATRNPFSLYKRAIISIDTLKQDKYRAHLRKHKWDAVVIDESHNITGATQNNALARLLARNTEALVLASATPHNGKKESFAELIRLLEPTAVSPDGDIDKNELRRLVIRRHRHSPEVDREVGSDWAERKELQHFTVDASPIENEIADELADVWLYPDDGGSPYSGDNKGLFPWTLAKAFLSSPAALRETASERMKRLGTELTTKQRGERDALERLATLAAEAEGDASAKYDRLVAYLKQIGVGPAGTERAVVFSERVPTLKWLRAKLQKDLKLKPDQIEVLHGGLDDQAQQRIVESFKQSSSPIRVLVTGDVASEGVNLHSQCHELVHFDIPWSLIRIEQRNGRIDRYGQRHDPQITTILLKPSNERFAGDIRVLTRLMEREQEAHAALGDVASLMGKYDVAAEEDAIAKALAKGAEIDEIVPGLDDVKNDADDPWLALLLATAQKPAETTTQTPESSDDGSSGLYANDDAYLAAALDEVYATPGAAPGASGGGGVDYRRHAAHGLVEMTPPRDLVQRLAVLPQSYLRDQHVTDHLKLAVTETQARSVLQQAIDDRSSNSLWPEAHYLGPLHPVLEWASDRALAKLGRNEVFVVRSAVDYPTVLLIGTLTNNRGQVVASSFLTAAMPDAANPEFVLVEPHASARSALDEVGLTGPLTNPGPVEDIEALQAFVAPAVRHADVLVAELAQASATSIEDSIEAWSQRVAEWELEADALAQRGDLKQRRVTVEEERAIAASMKPNRRLVRPLLLVVPQEEVE</sequence>
<evidence type="ECO:0000259" key="7">
    <source>
        <dbReference type="PROSITE" id="PS51194"/>
    </source>
</evidence>
<dbReference type="SMART" id="SM00487">
    <property type="entry name" value="DEXDc"/>
    <property type="match status" value="1"/>
</dbReference>